<keyword evidence="4" id="KW-1185">Reference proteome</keyword>
<protein>
    <recommendedName>
        <fullName evidence="2">Transposase (putative) gypsy type domain-containing protein</fullName>
    </recommendedName>
</protein>
<sequence>MNRCGPVVSGPLLLPLFKGDAVPHRLLLRIHNFSCASILCPLTLSPSLLTASASPTGELRINSAELRSAEILRCASAVAAPLGNLRSPSSFVFFVCKFASCPAAVVLNALRRLSNLQSETPSVTLGEPISADQNSDGLKAELARMEASSTALEAGTGRGQEASSSGQGSGVDLATITRGAWKGSDVTQPEIDWLYHSRRIPAQVSCRLPGDEVEPAPEPGEFVVFLAHFERGFDLPASDFFREFLNFYELQPHHLPGNAIFYLSCYVSFMEAYIGLVPTRKAFARFFSLRINSVQGRNIPKPKPPVQCGSCIIGSHQGSPFFKFSGLESFRALMSTCASILVDSVGPPRAEVCRTAASFP</sequence>
<dbReference type="Pfam" id="PF04195">
    <property type="entry name" value="Transposase_28"/>
    <property type="match status" value="1"/>
</dbReference>
<comment type="caution">
    <text evidence="3">The sequence shown here is derived from an EMBL/GenBank/DDBJ whole genome shotgun (WGS) entry which is preliminary data.</text>
</comment>
<evidence type="ECO:0000313" key="4">
    <source>
        <dbReference type="Proteomes" id="UP001231189"/>
    </source>
</evidence>
<dbReference type="PANTHER" id="PTHR33026:SF7">
    <property type="entry name" value="OS03G0100275 PROTEIN"/>
    <property type="match status" value="1"/>
</dbReference>
<dbReference type="EMBL" id="JAUUTY010000007">
    <property type="protein sequence ID" value="KAK1605548.1"/>
    <property type="molecule type" value="Genomic_DNA"/>
</dbReference>
<dbReference type="PANTHER" id="PTHR33026">
    <property type="entry name" value="OS06G0360600 PROTEIN"/>
    <property type="match status" value="1"/>
</dbReference>
<accession>A0AAD8QR07</accession>
<name>A0AAD8QR07_LOLMU</name>
<organism evidence="3 4">
    <name type="scientific">Lolium multiflorum</name>
    <name type="common">Italian ryegrass</name>
    <name type="synonym">Lolium perenne subsp. multiflorum</name>
    <dbReference type="NCBI Taxonomy" id="4521"/>
    <lineage>
        <taxon>Eukaryota</taxon>
        <taxon>Viridiplantae</taxon>
        <taxon>Streptophyta</taxon>
        <taxon>Embryophyta</taxon>
        <taxon>Tracheophyta</taxon>
        <taxon>Spermatophyta</taxon>
        <taxon>Magnoliopsida</taxon>
        <taxon>Liliopsida</taxon>
        <taxon>Poales</taxon>
        <taxon>Poaceae</taxon>
        <taxon>BOP clade</taxon>
        <taxon>Pooideae</taxon>
        <taxon>Poodae</taxon>
        <taxon>Poeae</taxon>
        <taxon>Poeae Chloroplast Group 2 (Poeae type)</taxon>
        <taxon>Loliodinae</taxon>
        <taxon>Loliinae</taxon>
        <taxon>Lolium</taxon>
    </lineage>
</organism>
<reference evidence="3" key="1">
    <citation type="submission" date="2023-07" db="EMBL/GenBank/DDBJ databases">
        <title>A chromosome-level genome assembly of Lolium multiflorum.</title>
        <authorList>
            <person name="Chen Y."/>
            <person name="Copetti D."/>
            <person name="Kolliker R."/>
            <person name="Studer B."/>
        </authorList>
    </citation>
    <scope>NUCLEOTIDE SEQUENCE</scope>
    <source>
        <strain evidence="3">02402/16</strain>
        <tissue evidence="3">Leaf</tissue>
    </source>
</reference>
<dbReference type="Proteomes" id="UP001231189">
    <property type="component" value="Unassembled WGS sequence"/>
</dbReference>
<evidence type="ECO:0000313" key="3">
    <source>
        <dbReference type="EMBL" id="KAK1605548.1"/>
    </source>
</evidence>
<evidence type="ECO:0000256" key="1">
    <source>
        <dbReference type="SAM" id="MobiDB-lite"/>
    </source>
</evidence>
<evidence type="ECO:0000259" key="2">
    <source>
        <dbReference type="Pfam" id="PF04195"/>
    </source>
</evidence>
<feature type="region of interest" description="Disordered" evidence="1">
    <location>
        <begin position="149"/>
        <end position="170"/>
    </location>
</feature>
<feature type="domain" description="Transposase (putative) gypsy type" evidence="2">
    <location>
        <begin position="223"/>
        <end position="290"/>
    </location>
</feature>
<gene>
    <name evidence="3" type="ORF">QYE76_029221</name>
</gene>
<dbReference type="AlphaFoldDB" id="A0AAD8QR07"/>
<proteinExistence type="predicted"/>
<dbReference type="InterPro" id="IPR007321">
    <property type="entry name" value="Transposase_28"/>
</dbReference>